<dbReference type="OrthoDB" id="9785907at2"/>
<gene>
    <name evidence="2" type="ORF">BE15_13385</name>
</gene>
<reference evidence="2 3" key="1">
    <citation type="submission" date="2014-02" db="EMBL/GenBank/DDBJ databases">
        <title>The small core and large imbalanced accessory genome model reveals a collaborative survival strategy of Sorangium cellulosum strains in nature.</title>
        <authorList>
            <person name="Han K."/>
            <person name="Peng R."/>
            <person name="Blom J."/>
            <person name="Li Y.-Z."/>
        </authorList>
    </citation>
    <scope>NUCLEOTIDE SEQUENCE [LARGE SCALE GENOMIC DNA]</scope>
    <source>
        <strain evidence="2 3">So0008-312</strain>
    </source>
</reference>
<dbReference type="Proteomes" id="UP000075260">
    <property type="component" value="Unassembled WGS sequence"/>
</dbReference>
<feature type="compositionally biased region" description="Basic and acidic residues" evidence="1">
    <location>
        <begin position="48"/>
        <end position="67"/>
    </location>
</feature>
<comment type="caution">
    <text evidence="2">The sequence shown here is derived from an EMBL/GenBank/DDBJ whole genome shotgun (WGS) entry which is preliminary data.</text>
</comment>
<evidence type="ECO:0000313" key="3">
    <source>
        <dbReference type="Proteomes" id="UP000075260"/>
    </source>
</evidence>
<accession>A0A150Q4V2</accession>
<organism evidence="2 3">
    <name type="scientific">Sorangium cellulosum</name>
    <name type="common">Polyangium cellulosum</name>
    <dbReference type="NCBI Taxonomy" id="56"/>
    <lineage>
        <taxon>Bacteria</taxon>
        <taxon>Pseudomonadati</taxon>
        <taxon>Myxococcota</taxon>
        <taxon>Polyangia</taxon>
        <taxon>Polyangiales</taxon>
        <taxon>Polyangiaceae</taxon>
        <taxon>Sorangium</taxon>
    </lineage>
</organism>
<evidence type="ECO:0008006" key="4">
    <source>
        <dbReference type="Google" id="ProtNLM"/>
    </source>
</evidence>
<protein>
    <recommendedName>
        <fullName evidence="4">Sugar phosphate isomerase</fullName>
    </recommendedName>
</protein>
<dbReference type="NCBIfam" id="NF035939">
    <property type="entry name" value="TIM_EboE"/>
    <property type="match status" value="1"/>
</dbReference>
<dbReference type="Gene3D" id="3.20.20.150">
    <property type="entry name" value="Divalent-metal-dependent TIM barrel enzymes"/>
    <property type="match status" value="1"/>
</dbReference>
<proteinExistence type="predicted"/>
<dbReference type="InterPro" id="IPR036237">
    <property type="entry name" value="Xyl_isomerase-like_sf"/>
</dbReference>
<dbReference type="RefSeq" id="WP_061612372.1">
    <property type="nucleotide sequence ID" value="NZ_JEMA01001049.1"/>
</dbReference>
<dbReference type="SUPFAM" id="SSF51658">
    <property type="entry name" value="Xylose isomerase-like"/>
    <property type="match status" value="1"/>
</dbReference>
<dbReference type="AlphaFoldDB" id="A0A150Q4V2"/>
<feature type="region of interest" description="Disordered" evidence="1">
    <location>
        <begin position="42"/>
        <end position="73"/>
    </location>
</feature>
<name>A0A150Q4V2_SORCE</name>
<sequence>MRLACAGAPHLTYCTNIHPGETWAEVKQGLETHLLAIWSRAAGGRQGAPRDGEGAPRDGEGAPRDGEGAGVGGVERPRCGVGLRLSARAAAELAAPAELEAFRDFLARNGLYVFTLNGFPYGRFHGAPVKERVYLPDWLDEERLAYSDLLATLLAALLPAEEGLMGSVSTVPGAFRPRVRAPDDAEAMARRLVRHAAHLVDVHRRTGKRIALALEPEPCCFLETTPEAIAFFTGHVFARERARELSALTGMSLPDAEEALRAHLGLCFDACHMAVEFEDAPASLAALRAAGIGVHKVQLSAGLRARVAERDPATMARLRAYAEDVVYLHQVVERRGGAGGGGGELVRYLDLPEALAALEGARAAAPEERPEEWRVHFHVPIFRGIEGALGTTQPELAALLSHLSERPATQHLEVETYTWDVLPEDQRRGGVVEAVSRELRWVEERMVGGGAGAGDDAGAGVGAAGGEGA</sequence>
<dbReference type="EMBL" id="JEMA01001049">
    <property type="protein sequence ID" value="KYF62970.1"/>
    <property type="molecule type" value="Genomic_DNA"/>
</dbReference>
<evidence type="ECO:0000256" key="1">
    <source>
        <dbReference type="SAM" id="MobiDB-lite"/>
    </source>
</evidence>
<feature type="region of interest" description="Disordered" evidence="1">
    <location>
        <begin position="449"/>
        <end position="469"/>
    </location>
</feature>
<evidence type="ECO:0000313" key="2">
    <source>
        <dbReference type="EMBL" id="KYF62970.1"/>
    </source>
</evidence>